<dbReference type="GO" id="GO:0009306">
    <property type="term" value="P:protein secretion"/>
    <property type="evidence" value="ECO:0007669"/>
    <property type="project" value="InterPro"/>
</dbReference>
<sequence>MTTDFALFLSEQMLMTALIIAAPVLTVALVVGLLISIFQVMTQIQEMTLTFVPKIIAIVGVLFLFGHWMLSTLTGYASELIRSIPSLL</sequence>
<dbReference type="GO" id="GO:0009425">
    <property type="term" value="C:bacterial-type flagellum basal body"/>
    <property type="evidence" value="ECO:0007669"/>
    <property type="project" value="UniProtKB-SubCell"/>
</dbReference>
<dbReference type="NCBIfam" id="TIGR01402">
    <property type="entry name" value="fliQ"/>
    <property type="match status" value="1"/>
</dbReference>
<gene>
    <name evidence="10" type="primary">fliQ_4</name>
    <name evidence="9" type="synonym">fliQ</name>
    <name evidence="10" type="ORF">EHSB41UT_03661</name>
</gene>
<dbReference type="GO" id="GO:0044780">
    <property type="term" value="P:bacterial-type flagellum assembly"/>
    <property type="evidence" value="ECO:0007669"/>
    <property type="project" value="InterPro"/>
</dbReference>
<comment type="similarity">
    <text evidence="2 9">Belongs to the FliQ/MopD/SpaQ family.</text>
</comment>
<dbReference type="RefSeq" id="WP_087112407.1">
    <property type="nucleotide sequence ID" value="NZ_CBCSCN010000011.1"/>
</dbReference>
<keyword evidence="6 9" id="KW-1133">Transmembrane helix</keyword>
<dbReference type="InterPro" id="IPR002191">
    <property type="entry name" value="Bac_export_3"/>
</dbReference>
<evidence type="ECO:0000256" key="1">
    <source>
        <dbReference type="ARBA" id="ARBA00004651"/>
    </source>
</evidence>
<dbReference type="GO" id="GO:0005886">
    <property type="term" value="C:plasma membrane"/>
    <property type="evidence" value="ECO:0007669"/>
    <property type="project" value="UniProtKB-SubCell"/>
</dbReference>
<dbReference type="PANTHER" id="PTHR34040">
    <property type="entry name" value="FLAGELLAR BIOSYNTHETIC PROTEIN FLIQ"/>
    <property type="match status" value="1"/>
</dbReference>
<dbReference type="PIRSF" id="PIRSF004669">
    <property type="entry name" value="FliQ"/>
    <property type="match status" value="1"/>
</dbReference>
<dbReference type="OrthoDB" id="9806440at2"/>
<keyword evidence="7 9" id="KW-0472">Membrane</keyword>
<reference evidence="10 11" key="1">
    <citation type="submission" date="2017-03" db="EMBL/GenBank/DDBJ databases">
        <authorList>
            <person name="Afonso C.L."/>
            <person name="Miller P.J."/>
            <person name="Scott M.A."/>
            <person name="Spackman E."/>
            <person name="Goraichik I."/>
            <person name="Dimitrov K.M."/>
            <person name="Suarez D.L."/>
            <person name="Swayne D.E."/>
        </authorList>
    </citation>
    <scope>NUCLEOTIDE SEQUENCE [LARGE SCALE GENOMIC DNA]</scope>
    <source>
        <strain evidence="10">SB41UT1</strain>
    </source>
</reference>
<dbReference type="Pfam" id="PF01313">
    <property type="entry name" value="Bac_export_3"/>
    <property type="match status" value="1"/>
</dbReference>
<dbReference type="InterPro" id="IPR006305">
    <property type="entry name" value="FliQ"/>
</dbReference>
<feature type="transmembrane region" description="Helical" evidence="9">
    <location>
        <begin position="12"/>
        <end position="37"/>
    </location>
</feature>
<keyword evidence="8 9" id="KW-0975">Bacterial flagellum</keyword>
<dbReference type="Proteomes" id="UP000196573">
    <property type="component" value="Unassembled WGS sequence"/>
</dbReference>
<feature type="transmembrane region" description="Helical" evidence="9">
    <location>
        <begin position="49"/>
        <end position="70"/>
    </location>
</feature>
<protein>
    <recommendedName>
        <fullName evidence="3 9">Flagellar biosynthetic protein FliQ</fullName>
    </recommendedName>
</protein>
<evidence type="ECO:0000256" key="5">
    <source>
        <dbReference type="ARBA" id="ARBA00022692"/>
    </source>
</evidence>
<evidence type="ECO:0000256" key="3">
    <source>
        <dbReference type="ARBA" id="ARBA00021718"/>
    </source>
</evidence>
<keyword evidence="11" id="KW-1185">Reference proteome</keyword>
<dbReference type="AlphaFoldDB" id="A0A1X7AP55"/>
<keyword evidence="5 9" id="KW-0812">Transmembrane</keyword>
<evidence type="ECO:0000256" key="4">
    <source>
        <dbReference type="ARBA" id="ARBA00022475"/>
    </source>
</evidence>
<comment type="function">
    <text evidence="9">Role in flagellar biosynthesis.</text>
</comment>
<organism evidence="10 11">
    <name type="scientific">Parendozoicomonas haliclonae</name>
    <dbReference type="NCBI Taxonomy" id="1960125"/>
    <lineage>
        <taxon>Bacteria</taxon>
        <taxon>Pseudomonadati</taxon>
        <taxon>Pseudomonadota</taxon>
        <taxon>Gammaproteobacteria</taxon>
        <taxon>Oceanospirillales</taxon>
        <taxon>Endozoicomonadaceae</taxon>
        <taxon>Parendozoicomonas</taxon>
    </lineage>
</organism>
<keyword evidence="4 9" id="KW-1003">Cell membrane</keyword>
<proteinExistence type="inferred from homology"/>
<evidence type="ECO:0000256" key="8">
    <source>
        <dbReference type="ARBA" id="ARBA00023143"/>
    </source>
</evidence>
<keyword evidence="10" id="KW-0966">Cell projection</keyword>
<keyword evidence="10" id="KW-0282">Flagellum</keyword>
<name>A0A1X7AP55_9GAMM</name>
<dbReference type="EMBL" id="FWPT01000009">
    <property type="protein sequence ID" value="SMA49870.1"/>
    <property type="molecule type" value="Genomic_DNA"/>
</dbReference>
<dbReference type="PRINTS" id="PR00952">
    <property type="entry name" value="TYPE3IMQPROT"/>
</dbReference>
<evidence type="ECO:0000256" key="2">
    <source>
        <dbReference type="ARBA" id="ARBA00006156"/>
    </source>
</evidence>
<keyword evidence="10" id="KW-0969">Cilium</keyword>
<evidence type="ECO:0000313" key="11">
    <source>
        <dbReference type="Proteomes" id="UP000196573"/>
    </source>
</evidence>
<evidence type="ECO:0000256" key="9">
    <source>
        <dbReference type="RuleBase" id="RU364090"/>
    </source>
</evidence>
<accession>A0A1X7AP55</accession>
<comment type="subcellular location">
    <subcellularLocation>
        <location evidence="1 9">Cell membrane</location>
        <topology evidence="1">Multi-pass membrane protein</topology>
    </subcellularLocation>
    <subcellularLocation>
        <location evidence="9">Bacterial flagellum basal body</location>
    </subcellularLocation>
</comment>
<evidence type="ECO:0000256" key="6">
    <source>
        <dbReference type="ARBA" id="ARBA00022989"/>
    </source>
</evidence>
<evidence type="ECO:0000256" key="7">
    <source>
        <dbReference type="ARBA" id="ARBA00023136"/>
    </source>
</evidence>
<dbReference type="PANTHER" id="PTHR34040:SF2">
    <property type="entry name" value="FLAGELLAR BIOSYNTHETIC PROTEIN FLIQ"/>
    <property type="match status" value="1"/>
</dbReference>
<evidence type="ECO:0000313" key="10">
    <source>
        <dbReference type="EMBL" id="SMA49870.1"/>
    </source>
</evidence>